<sequence length="782" mass="84803">MKQSAGRGAQGKLPQELTTFVGRRRELTETKRLLSQSRLVTLTGIGGVGKTRLALRTAEDSRRSFADGVWLVELGELGDPDLVADTVATALGLREQPGHSALTLLTDHLAPMSLLLVLDNCEHLVDAVADLAETLLRACPDLRILATSREPLAIGGEAVLRVPSLTVPDSQRPQPLPGLPRYEAITLFVERAAAAVPGFELTEENHGAIVEICHQLDGLPLPIELAAVRLRAMSTGQILERLTDRYQLLTKGTRGAPTRQQSLRMSIDWSHELCTATEQVLWRQLSVFASSFELDAVEGVCGGESTSLQLLDGLASLVDKSILIREEAGTGVRYRMLETLREYGREKLREAGEFTALQRRHRDWYESLASAAEAEWISPRQVDWIRRLEREQANLREALSFSVTEPGEVDAGLRIGAALYPFWLCRGMPSEGRHWLDRVLDRGPATPSRDRIKALYVDSVLAGTQGDLSRSAALVAQGRVLADALDDPEADLFMTLAAASEALFAGRLTESIPRFEDAIARFRASGDVLRLTFALVGMAVAAGVCGDEDRAISYHEEVLEITEAHGECAIRGYSLLALALGRWSDDPASATSLLEQGLRLGRIVDDPIGCSSCIEVLAWIAAADGRHRRAAVLMGAAQARSQAVGSPIVLVPNVLVHHEEAEKRTRDALADSVFDAALRQGLGMACDDVLAYALGEQQVSAPPPTEAVTLTRRERQVAELVAQGLTNKAIAAKLVISQRTAQGHVEHVLAKLGFNSRAQIAAWVVEQQAQSAVADPDRTGDS</sequence>
<gene>
    <name evidence="2" type="ORF">GCM10023094_42690</name>
</gene>
<dbReference type="InterPro" id="IPR016032">
    <property type="entry name" value="Sig_transdc_resp-reg_C-effctor"/>
</dbReference>
<dbReference type="PANTHER" id="PTHR47691">
    <property type="entry name" value="REGULATOR-RELATED"/>
    <property type="match status" value="1"/>
</dbReference>
<accession>A0ABP8PHW1</accession>
<comment type="caution">
    <text evidence="2">The sequence shown here is derived from an EMBL/GenBank/DDBJ whole genome shotgun (WGS) entry which is preliminary data.</text>
</comment>
<feature type="domain" description="HTH luxR-type" evidence="1">
    <location>
        <begin position="703"/>
        <end position="768"/>
    </location>
</feature>
<dbReference type="PRINTS" id="PR00038">
    <property type="entry name" value="HTHLUXR"/>
</dbReference>
<dbReference type="Pfam" id="PF00196">
    <property type="entry name" value="GerE"/>
    <property type="match status" value="1"/>
</dbReference>
<dbReference type="Pfam" id="PF25872">
    <property type="entry name" value="HTH_77"/>
    <property type="match status" value="1"/>
</dbReference>
<dbReference type="InterPro" id="IPR058852">
    <property type="entry name" value="HTH_77"/>
</dbReference>
<dbReference type="InterPro" id="IPR027417">
    <property type="entry name" value="P-loop_NTPase"/>
</dbReference>
<dbReference type="InterPro" id="IPR049945">
    <property type="entry name" value="AAA_22"/>
</dbReference>
<dbReference type="PRINTS" id="PR00364">
    <property type="entry name" value="DISEASERSIST"/>
</dbReference>
<dbReference type="SUPFAM" id="SSF48452">
    <property type="entry name" value="TPR-like"/>
    <property type="match status" value="1"/>
</dbReference>
<reference evidence="3" key="1">
    <citation type="journal article" date="2019" name="Int. J. Syst. Evol. Microbiol.">
        <title>The Global Catalogue of Microorganisms (GCM) 10K type strain sequencing project: providing services to taxonomists for standard genome sequencing and annotation.</title>
        <authorList>
            <consortium name="The Broad Institute Genomics Platform"/>
            <consortium name="The Broad Institute Genome Sequencing Center for Infectious Disease"/>
            <person name="Wu L."/>
            <person name="Ma J."/>
        </authorList>
    </citation>
    <scope>NUCLEOTIDE SEQUENCE [LARGE SCALE GENOMIC DNA]</scope>
    <source>
        <strain evidence="3">JCM 32206</strain>
    </source>
</reference>
<keyword evidence="3" id="KW-1185">Reference proteome</keyword>
<proteinExistence type="predicted"/>
<dbReference type="CDD" id="cd06170">
    <property type="entry name" value="LuxR_C_like"/>
    <property type="match status" value="1"/>
</dbReference>
<dbReference type="Gene3D" id="1.10.10.10">
    <property type="entry name" value="Winged helix-like DNA-binding domain superfamily/Winged helix DNA-binding domain"/>
    <property type="match status" value="1"/>
</dbReference>
<dbReference type="SUPFAM" id="SSF46894">
    <property type="entry name" value="C-terminal effector domain of the bipartite response regulators"/>
    <property type="match status" value="1"/>
</dbReference>
<dbReference type="Proteomes" id="UP001501183">
    <property type="component" value="Unassembled WGS sequence"/>
</dbReference>
<dbReference type="InterPro" id="IPR011990">
    <property type="entry name" value="TPR-like_helical_dom_sf"/>
</dbReference>
<protein>
    <submittedName>
        <fullName evidence="2">LuxR family transcriptional regulator</fullName>
    </submittedName>
</protein>
<evidence type="ECO:0000313" key="3">
    <source>
        <dbReference type="Proteomes" id="UP001501183"/>
    </source>
</evidence>
<dbReference type="Gene3D" id="1.25.40.10">
    <property type="entry name" value="Tetratricopeptide repeat domain"/>
    <property type="match status" value="1"/>
</dbReference>
<evidence type="ECO:0000259" key="1">
    <source>
        <dbReference type="PROSITE" id="PS50043"/>
    </source>
</evidence>
<evidence type="ECO:0000313" key="2">
    <source>
        <dbReference type="EMBL" id="GAA4486406.1"/>
    </source>
</evidence>
<name>A0ABP8PHW1_9NOCA</name>
<dbReference type="InterPro" id="IPR036388">
    <property type="entry name" value="WH-like_DNA-bd_sf"/>
</dbReference>
<dbReference type="PANTHER" id="PTHR47691:SF3">
    <property type="entry name" value="HTH-TYPE TRANSCRIPTIONAL REGULATOR RV0890C-RELATED"/>
    <property type="match status" value="1"/>
</dbReference>
<dbReference type="InterPro" id="IPR000792">
    <property type="entry name" value="Tscrpt_reg_LuxR_C"/>
</dbReference>
<organism evidence="2 3">
    <name type="scientific">Rhodococcus olei</name>
    <dbReference type="NCBI Taxonomy" id="2161675"/>
    <lineage>
        <taxon>Bacteria</taxon>
        <taxon>Bacillati</taxon>
        <taxon>Actinomycetota</taxon>
        <taxon>Actinomycetes</taxon>
        <taxon>Mycobacteriales</taxon>
        <taxon>Nocardiaceae</taxon>
        <taxon>Rhodococcus</taxon>
    </lineage>
</organism>
<dbReference type="RefSeq" id="WP_345349910.1">
    <property type="nucleotide sequence ID" value="NZ_BAABFB010000066.1"/>
</dbReference>
<dbReference type="Gene3D" id="3.40.50.300">
    <property type="entry name" value="P-loop containing nucleotide triphosphate hydrolases"/>
    <property type="match status" value="1"/>
</dbReference>
<dbReference type="Pfam" id="PF13401">
    <property type="entry name" value="AAA_22"/>
    <property type="match status" value="1"/>
</dbReference>
<dbReference type="SUPFAM" id="SSF52540">
    <property type="entry name" value="P-loop containing nucleoside triphosphate hydrolases"/>
    <property type="match status" value="1"/>
</dbReference>
<dbReference type="PROSITE" id="PS50043">
    <property type="entry name" value="HTH_LUXR_2"/>
    <property type="match status" value="1"/>
</dbReference>
<dbReference type="EMBL" id="BAABFB010000066">
    <property type="protein sequence ID" value="GAA4486406.1"/>
    <property type="molecule type" value="Genomic_DNA"/>
</dbReference>
<dbReference type="SMART" id="SM00421">
    <property type="entry name" value="HTH_LUXR"/>
    <property type="match status" value="1"/>
</dbReference>